<dbReference type="Proteomes" id="UP000218767">
    <property type="component" value="Unassembled WGS sequence"/>
</dbReference>
<dbReference type="PANTHER" id="PTHR12128">
    <property type="entry name" value="DIHYDRODIPICOLINATE SYNTHASE"/>
    <property type="match status" value="1"/>
</dbReference>
<dbReference type="CDD" id="cd00408">
    <property type="entry name" value="DHDPS-like"/>
    <property type="match status" value="1"/>
</dbReference>
<keyword evidence="2" id="KW-0456">Lyase</keyword>
<dbReference type="PANTHER" id="PTHR12128:SF66">
    <property type="entry name" value="4-HYDROXY-2-OXOGLUTARATE ALDOLASE, MITOCHONDRIAL"/>
    <property type="match status" value="1"/>
</dbReference>
<dbReference type="EMBL" id="NVUL01000015">
    <property type="protein sequence ID" value="PCI79677.1"/>
    <property type="molecule type" value="Genomic_DNA"/>
</dbReference>
<dbReference type="GO" id="GO:0008840">
    <property type="term" value="F:4-hydroxy-tetrahydrodipicolinate synthase activity"/>
    <property type="evidence" value="ECO:0007669"/>
    <property type="project" value="TreeGrafter"/>
</dbReference>
<organism evidence="3 4">
    <name type="scientific">SAR86 cluster bacterium</name>
    <dbReference type="NCBI Taxonomy" id="2030880"/>
    <lineage>
        <taxon>Bacteria</taxon>
        <taxon>Pseudomonadati</taxon>
        <taxon>Pseudomonadota</taxon>
        <taxon>Gammaproteobacteria</taxon>
        <taxon>SAR86 cluster</taxon>
    </lineage>
</organism>
<comment type="caution">
    <text evidence="3">The sequence shown here is derived from an EMBL/GenBank/DDBJ whole genome shotgun (WGS) entry which is preliminary data.</text>
</comment>
<evidence type="ECO:0000313" key="3">
    <source>
        <dbReference type="EMBL" id="PCI79677.1"/>
    </source>
</evidence>
<accession>A0A2A4XCA1</accession>
<reference evidence="4" key="1">
    <citation type="submission" date="2017-08" db="EMBL/GenBank/DDBJ databases">
        <title>A dynamic microbial community with high functional redundancy inhabits the cold, oxic subseafloor aquifer.</title>
        <authorList>
            <person name="Tully B.J."/>
            <person name="Wheat C.G."/>
            <person name="Glazer B.T."/>
            <person name="Huber J.A."/>
        </authorList>
    </citation>
    <scope>NUCLEOTIDE SEQUENCE [LARGE SCALE GENOMIC DNA]</scope>
</reference>
<dbReference type="InterPro" id="IPR002220">
    <property type="entry name" value="DapA-like"/>
</dbReference>
<dbReference type="Pfam" id="PF00701">
    <property type="entry name" value="DHDPS"/>
    <property type="match status" value="1"/>
</dbReference>
<proteinExistence type="inferred from homology"/>
<comment type="similarity">
    <text evidence="1">Belongs to the DapA family.</text>
</comment>
<evidence type="ECO:0000256" key="2">
    <source>
        <dbReference type="ARBA" id="ARBA00023239"/>
    </source>
</evidence>
<dbReference type="InterPro" id="IPR013785">
    <property type="entry name" value="Aldolase_TIM"/>
</dbReference>
<dbReference type="SMART" id="SM01130">
    <property type="entry name" value="DHDPS"/>
    <property type="match status" value="1"/>
</dbReference>
<protein>
    <recommendedName>
        <fullName evidence="5">Dihydrodipicolinate synthase family protein</fullName>
    </recommendedName>
</protein>
<gene>
    <name evidence="3" type="ORF">COB20_04250</name>
</gene>
<dbReference type="Gene3D" id="3.20.20.70">
    <property type="entry name" value="Aldolase class I"/>
    <property type="match status" value="1"/>
</dbReference>
<sequence length="329" mass="36739">MLHDSLVSRRRVLAGMAASSFLPFGSLLAATADKQMRGALMILSTPYTESGDVDYEDLAKEVAFCEQCGVQGIVWPQNSSEQRYLTKGERIRGFEVLAEASRGRSLSLTLGVQADDTAGMLEYARVAESLEPDGMIAIPPTSADSLEQIRAYYAALCEITARPIFVQTSGGPEIELPIDFLVQLARDFPQCGYIKEEYGNVHARMLALQEFQPNPIRSVFGATLGRGWLYEMRIGTDGVMTGGTMYGDVYARLWQLHLEGNQEELRECYSKLLLMQNLDTLIPGVRLYVLKMRGVFKTTKSRRGEYSFSGQQIAEIDYRFEALKPYMSV</sequence>
<dbReference type="AlphaFoldDB" id="A0A2A4XCA1"/>
<dbReference type="SUPFAM" id="SSF51569">
    <property type="entry name" value="Aldolase"/>
    <property type="match status" value="1"/>
</dbReference>
<evidence type="ECO:0008006" key="5">
    <source>
        <dbReference type="Google" id="ProtNLM"/>
    </source>
</evidence>
<evidence type="ECO:0000313" key="4">
    <source>
        <dbReference type="Proteomes" id="UP000218767"/>
    </source>
</evidence>
<evidence type="ECO:0000256" key="1">
    <source>
        <dbReference type="ARBA" id="ARBA00007592"/>
    </source>
</evidence>
<name>A0A2A4XCA1_9GAMM</name>